<gene>
    <name evidence="7" type="ORF">GQE98_05410</name>
</gene>
<evidence type="ECO:0000256" key="5">
    <source>
        <dbReference type="ARBA" id="ARBA00022970"/>
    </source>
</evidence>
<evidence type="ECO:0000256" key="3">
    <source>
        <dbReference type="ARBA" id="ARBA00022741"/>
    </source>
</evidence>
<dbReference type="PROSITE" id="PS00211">
    <property type="entry name" value="ABC_TRANSPORTER_1"/>
    <property type="match status" value="1"/>
</dbReference>
<dbReference type="SMART" id="SM00382">
    <property type="entry name" value="AAA"/>
    <property type="match status" value="1"/>
</dbReference>
<accession>A0A6L8W4Q6</accession>
<evidence type="ECO:0000313" key="8">
    <source>
        <dbReference type="Proteomes" id="UP000476030"/>
    </source>
</evidence>
<dbReference type="Proteomes" id="UP000476030">
    <property type="component" value="Unassembled WGS sequence"/>
</dbReference>
<feature type="domain" description="ABC transporter" evidence="6">
    <location>
        <begin position="2"/>
        <end position="233"/>
    </location>
</feature>
<dbReference type="CDD" id="cd03224">
    <property type="entry name" value="ABC_TM1139_LivF_branched"/>
    <property type="match status" value="1"/>
</dbReference>
<organism evidence="7 8">
    <name type="scientific">Sneathiella litorea</name>
    <dbReference type="NCBI Taxonomy" id="2606216"/>
    <lineage>
        <taxon>Bacteria</taxon>
        <taxon>Pseudomonadati</taxon>
        <taxon>Pseudomonadota</taxon>
        <taxon>Alphaproteobacteria</taxon>
        <taxon>Sneathiellales</taxon>
        <taxon>Sneathiellaceae</taxon>
        <taxon>Sneathiella</taxon>
    </lineage>
</organism>
<keyword evidence="5" id="KW-0029">Amino-acid transport</keyword>
<keyword evidence="8" id="KW-1185">Reference proteome</keyword>
<evidence type="ECO:0000256" key="1">
    <source>
        <dbReference type="ARBA" id="ARBA00005417"/>
    </source>
</evidence>
<dbReference type="InterPro" id="IPR003439">
    <property type="entry name" value="ABC_transporter-like_ATP-bd"/>
</dbReference>
<dbReference type="EMBL" id="WTUW01000001">
    <property type="protein sequence ID" value="MZR30071.1"/>
    <property type="molecule type" value="Genomic_DNA"/>
</dbReference>
<dbReference type="Gene3D" id="3.40.50.300">
    <property type="entry name" value="P-loop containing nucleotide triphosphate hydrolases"/>
    <property type="match status" value="1"/>
</dbReference>
<dbReference type="GO" id="GO:0005524">
    <property type="term" value="F:ATP binding"/>
    <property type="evidence" value="ECO:0007669"/>
    <property type="project" value="UniProtKB-KW"/>
</dbReference>
<dbReference type="InterPro" id="IPR052156">
    <property type="entry name" value="BCAA_Transport_ATP-bd_LivF"/>
</dbReference>
<sequence>MLEIEDLDVGYGTTKICRSVSLTVGEGELICLLGRNGVGKTTLLRGIIGMLPATKGRITFNGSDITAADDYDRARAGIGYVPQGRLVFQKMTVLENLRSGTMIGGDRLGSYPDEVFSYFPVLKQRLNQAAGTLSGGEQQMLALARVLSGRPKLLLLDEPSEGIQPSIVAEIAEILQRIRRERGLALLLVEQNLKFARSISERGYVIEKGSIVAAGTVEDLAEDSVVREHLTFAS</sequence>
<proteinExistence type="inferred from homology"/>
<evidence type="ECO:0000256" key="4">
    <source>
        <dbReference type="ARBA" id="ARBA00022840"/>
    </source>
</evidence>
<protein>
    <submittedName>
        <fullName evidence="7">ATP-binding cassette domain-containing protein</fullName>
    </submittedName>
</protein>
<evidence type="ECO:0000313" key="7">
    <source>
        <dbReference type="EMBL" id="MZR30071.1"/>
    </source>
</evidence>
<keyword evidence="2" id="KW-0813">Transport</keyword>
<dbReference type="GO" id="GO:0016887">
    <property type="term" value="F:ATP hydrolysis activity"/>
    <property type="evidence" value="ECO:0007669"/>
    <property type="project" value="InterPro"/>
</dbReference>
<evidence type="ECO:0000259" key="6">
    <source>
        <dbReference type="PROSITE" id="PS50893"/>
    </source>
</evidence>
<keyword evidence="3" id="KW-0547">Nucleotide-binding</keyword>
<dbReference type="SUPFAM" id="SSF52540">
    <property type="entry name" value="P-loop containing nucleoside triphosphate hydrolases"/>
    <property type="match status" value="1"/>
</dbReference>
<comment type="similarity">
    <text evidence="1">Belongs to the ABC transporter superfamily.</text>
</comment>
<dbReference type="InterPro" id="IPR017871">
    <property type="entry name" value="ABC_transporter-like_CS"/>
</dbReference>
<comment type="caution">
    <text evidence="7">The sequence shown here is derived from an EMBL/GenBank/DDBJ whole genome shotgun (WGS) entry which is preliminary data.</text>
</comment>
<dbReference type="InterPro" id="IPR027417">
    <property type="entry name" value="P-loop_NTPase"/>
</dbReference>
<dbReference type="GO" id="GO:0015807">
    <property type="term" value="P:L-amino acid transport"/>
    <property type="evidence" value="ECO:0007669"/>
    <property type="project" value="TreeGrafter"/>
</dbReference>
<dbReference type="PANTHER" id="PTHR43820">
    <property type="entry name" value="HIGH-AFFINITY BRANCHED-CHAIN AMINO ACID TRANSPORT ATP-BINDING PROTEIN LIVF"/>
    <property type="match status" value="1"/>
</dbReference>
<dbReference type="PROSITE" id="PS50893">
    <property type="entry name" value="ABC_TRANSPORTER_2"/>
    <property type="match status" value="1"/>
</dbReference>
<dbReference type="AlphaFoldDB" id="A0A6L8W4Q6"/>
<dbReference type="PANTHER" id="PTHR43820:SF5">
    <property type="entry name" value="HIGH-AFFINITY BRANCHED-CHAIN AMINO ACID TRANSPORT ATP-BINDING PROTEIN"/>
    <property type="match status" value="1"/>
</dbReference>
<dbReference type="GO" id="GO:0015658">
    <property type="term" value="F:branched-chain amino acid transmembrane transporter activity"/>
    <property type="evidence" value="ECO:0007669"/>
    <property type="project" value="TreeGrafter"/>
</dbReference>
<reference evidence="7 8" key="1">
    <citation type="submission" date="2019-12" db="EMBL/GenBank/DDBJ databases">
        <title>Snethiella sp. nov. sp. isolated from sea sand.</title>
        <authorList>
            <person name="Kim J."/>
            <person name="Jeong S.E."/>
            <person name="Jung H.S."/>
            <person name="Jeon C.O."/>
        </authorList>
    </citation>
    <scope>NUCLEOTIDE SEQUENCE [LARGE SCALE GENOMIC DNA]</scope>
    <source>
        <strain evidence="7 8">DP05</strain>
    </source>
</reference>
<name>A0A6L8W4Q6_9PROT</name>
<evidence type="ECO:0000256" key="2">
    <source>
        <dbReference type="ARBA" id="ARBA00022448"/>
    </source>
</evidence>
<keyword evidence="4 7" id="KW-0067">ATP-binding</keyword>
<dbReference type="Pfam" id="PF00005">
    <property type="entry name" value="ABC_tran"/>
    <property type="match status" value="1"/>
</dbReference>
<dbReference type="InterPro" id="IPR003593">
    <property type="entry name" value="AAA+_ATPase"/>
</dbReference>